<dbReference type="NCBIfam" id="TIGR00554">
    <property type="entry name" value="panK_bact"/>
    <property type="match status" value="1"/>
</dbReference>
<dbReference type="RefSeq" id="WP_072666263.1">
    <property type="nucleotide sequence ID" value="NZ_LR217725.1"/>
</dbReference>
<evidence type="ECO:0000313" key="17">
    <source>
        <dbReference type="EMBL" id="VFP86968.1"/>
    </source>
</evidence>
<evidence type="ECO:0000256" key="1">
    <source>
        <dbReference type="ARBA" id="ARBA00001206"/>
    </source>
</evidence>
<evidence type="ECO:0000256" key="12">
    <source>
        <dbReference type="ARBA" id="ARBA00022993"/>
    </source>
</evidence>
<comment type="subcellular location">
    <subcellularLocation>
        <location evidence="2 14 15">Cytoplasm</location>
    </subcellularLocation>
</comment>
<keyword evidence="7 14" id="KW-0963">Cytoplasm</keyword>
<feature type="binding site" evidence="14">
    <location>
        <begin position="91"/>
        <end position="98"/>
    </location>
    <ligand>
        <name>ATP</name>
        <dbReference type="ChEBI" id="CHEBI:30616"/>
    </ligand>
</feature>
<keyword evidence="11 14" id="KW-0067">ATP-binding</keyword>
<evidence type="ECO:0000256" key="7">
    <source>
        <dbReference type="ARBA" id="ARBA00022490"/>
    </source>
</evidence>
<dbReference type="PIRSF" id="PIRSF000545">
    <property type="entry name" value="Pantothenate_kin"/>
    <property type="match status" value="1"/>
</dbReference>
<dbReference type="Pfam" id="PF00485">
    <property type="entry name" value="PRK"/>
    <property type="match status" value="1"/>
</dbReference>
<dbReference type="PANTHER" id="PTHR10285">
    <property type="entry name" value="URIDINE KINASE"/>
    <property type="match status" value="1"/>
</dbReference>
<evidence type="ECO:0000256" key="11">
    <source>
        <dbReference type="ARBA" id="ARBA00022840"/>
    </source>
</evidence>
<dbReference type="GO" id="GO:0005524">
    <property type="term" value="F:ATP binding"/>
    <property type="evidence" value="ECO:0007669"/>
    <property type="project" value="UniProtKB-UniRule"/>
</dbReference>
<proteinExistence type="inferred from homology"/>
<dbReference type="GO" id="GO:0015937">
    <property type="term" value="P:coenzyme A biosynthetic process"/>
    <property type="evidence" value="ECO:0007669"/>
    <property type="project" value="UniProtKB-UniRule"/>
</dbReference>
<dbReference type="InterPro" id="IPR027417">
    <property type="entry name" value="P-loop_NTPase"/>
</dbReference>
<dbReference type="EMBL" id="LR217725">
    <property type="protein sequence ID" value="VFP86968.1"/>
    <property type="molecule type" value="Genomic_DNA"/>
</dbReference>
<evidence type="ECO:0000256" key="4">
    <source>
        <dbReference type="ARBA" id="ARBA00006087"/>
    </source>
</evidence>
<accession>A0A451DJV8</accession>
<evidence type="ECO:0000256" key="15">
    <source>
        <dbReference type="RuleBase" id="RU003530"/>
    </source>
</evidence>
<feature type="domain" description="Phosphoribulokinase/uridine kinase" evidence="16">
    <location>
        <begin position="86"/>
        <end position="231"/>
    </location>
</feature>
<evidence type="ECO:0000256" key="14">
    <source>
        <dbReference type="HAMAP-Rule" id="MF_00215"/>
    </source>
</evidence>
<dbReference type="GO" id="GO:0005737">
    <property type="term" value="C:cytoplasm"/>
    <property type="evidence" value="ECO:0007669"/>
    <property type="project" value="UniProtKB-SubCell"/>
</dbReference>
<gene>
    <name evidence="14 17" type="primary">coaA</name>
    <name evidence="17" type="ORF">ERCIPSTX3056_366</name>
</gene>
<dbReference type="Proteomes" id="UP000294462">
    <property type="component" value="Chromosome"/>
</dbReference>
<comment type="catalytic activity">
    <reaction evidence="1 14 15">
        <text>(R)-pantothenate + ATP = (R)-4'-phosphopantothenate + ADP + H(+)</text>
        <dbReference type="Rhea" id="RHEA:16373"/>
        <dbReference type="ChEBI" id="CHEBI:10986"/>
        <dbReference type="ChEBI" id="CHEBI:15378"/>
        <dbReference type="ChEBI" id="CHEBI:29032"/>
        <dbReference type="ChEBI" id="CHEBI:30616"/>
        <dbReference type="ChEBI" id="CHEBI:456216"/>
        <dbReference type="EC" id="2.7.1.33"/>
    </reaction>
</comment>
<dbReference type="SUPFAM" id="SSF52540">
    <property type="entry name" value="P-loop containing nucleoside triphosphate hydrolases"/>
    <property type="match status" value="1"/>
</dbReference>
<dbReference type="GO" id="GO:0004594">
    <property type="term" value="F:pantothenate kinase activity"/>
    <property type="evidence" value="ECO:0007669"/>
    <property type="project" value="UniProtKB-UniRule"/>
</dbReference>
<evidence type="ECO:0000256" key="8">
    <source>
        <dbReference type="ARBA" id="ARBA00022679"/>
    </source>
</evidence>
<keyword evidence="12 14" id="KW-0173">Coenzyme A biosynthesis</keyword>
<evidence type="ECO:0000256" key="9">
    <source>
        <dbReference type="ARBA" id="ARBA00022741"/>
    </source>
</evidence>
<dbReference type="KEGG" id="ehd:ERCIPSTX3056_366"/>
<keyword evidence="18" id="KW-1185">Reference proteome</keyword>
<dbReference type="CDD" id="cd02025">
    <property type="entry name" value="PanK"/>
    <property type="match status" value="1"/>
</dbReference>
<dbReference type="UniPathway" id="UPA00241">
    <property type="reaction ID" value="UER00352"/>
</dbReference>
<dbReference type="InterPro" id="IPR004566">
    <property type="entry name" value="PanK"/>
</dbReference>
<evidence type="ECO:0000256" key="3">
    <source>
        <dbReference type="ARBA" id="ARBA00005225"/>
    </source>
</evidence>
<dbReference type="OrthoDB" id="1550976at2"/>
<comment type="pathway">
    <text evidence="3 14 15">Cofactor biosynthesis; coenzyme A biosynthesis; CoA from (R)-pantothenate: step 1/5.</text>
</comment>
<dbReference type="HAMAP" id="MF_00215">
    <property type="entry name" value="Pantothen_kinase_1"/>
    <property type="match status" value="1"/>
</dbReference>
<dbReference type="Gene3D" id="3.40.50.300">
    <property type="entry name" value="P-loop containing nucleotide triphosphate hydrolases"/>
    <property type="match status" value="1"/>
</dbReference>
<dbReference type="AlphaFoldDB" id="A0A451DJV8"/>
<evidence type="ECO:0000313" key="18">
    <source>
        <dbReference type="Proteomes" id="UP000294462"/>
    </source>
</evidence>
<evidence type="ECO:0000256" key="5">
    <source>
        <dbReference type="ARBA" id="ARBA00012102"/>
    </source>
</evidence>
<evidence type="ECO:0000259" key="16">
    <source>
        <dbReference type="Pfam" id="PF00485"/>
    </source>
</evidence>
<organism evidence="17 18">
    <name type="scientific">Candidatus Erwinia haradaeae</name>
    <dbReference type="NCBI Taxonomy" id="1922217"/>
    <lineage>
        <taxon>Bacteria</taxon>
        <taxon>Pseudomonadati</taxon>
        <taxon>Pseudomonadota</taxon>
        <taxon>Gammaproteobacteria</taxon>
        <taxon>Enterobacterales</taxon>
        <taxon>Erwiniaceae</taxon>
        <taxon>Erwinia</taxon>
    </lineage>
</organism>
<protein>
    <recommendedName>
        <fullName evidence="6 14">Pantothenate kinase</fullName>
        <ecNumber evidence="5 14">2.7.1.33</ecNumber>
    </recommendedName>
    <alternativeName>
        <fullName evidence="13 14">Pantothenic acid kinase</fullName>
    </alternativeName>
</protein>
<dbReference type="InterPro" id="IPR006083">
    <property type="entry name" value="PRK/URK"/>
</dbReference>
<name>A0A451DJV8_9GAMM</name>
<sequence length="323" mass="37082">MLTIPPYWYFFNRTQWAELRNIVPTTLDKSKLMCLPGINQDLSMQEVTEIYLPLARLINCYITSNSQRTEVFKPCLGEKSKKIPYIISIAGSVAVGKSTIARVLQKLLKLWPEYQCVELITTDGFLYPNAILIARGLMQEKGFPSSYDINSLVKFVADLKSGVSQVKAPVYSHVIYDIIPSYHQTIQDPDILILEGLNVLQCGTDTAYNHHDIFISDFVDFSIYIDAPHELLKDWYTSRFLKLCHHASFNPSSFFHDYAKLSSKEARSIASNIWNEINYRNLQENILPTRERATLIMTKAYNHSISLVKLKKETHQANKLIYS</sequence>
<evidence type="ECO:0000256" key="13">
    <source>
        <dbReference type="ARBA" id="ARBA00032866"/>
    </source>
</evidence>
<keyword evidence="8 14" id="KW-0808">Transferase</keyword>
<evidence type="ECO:0000256" key="2">
    <source>
        <dbReference type="ARBA" id="ARBA00004496"/>
    </source>
</evidence>
<comment type="similarity">
    <text evidence="4 14 15">Belongs to the prokaryotic pantothenate kinase family.</text>
</comment>
<keyword evidence="10 14" id="KW-0418">Kinase</keyword>
<evidence type="ECO:0000256" key="6">
    <source>
        <dbReference type="ARBA" id="ARBA00015080"/>
    </source>
</evidence>
<keyword evidence="9 14" id="KW-0547">Nucleotide-binding</keyword>
<dbReference type="EC" id="2.7.1.33" evidence="5 14"/>
<evidence type="ECO:0000256" key="10">
    <source>
        <dbReference type="ARBA" id="ARBA00022777"/>
    </source>
</evidence>
<reference evidence="17 18" key="1">
    <citation type="submission" date="2019-02" db="EMBL/GenBank/DDBJ databases">
        <authorList>
            <person name="Manzano-Marin A."/>
            <person name="Manzano-Marin A."/>
        </authorList>
    </citation>
    <scope>NUCLEOTIDE SEQUENCE [LARGE SCALE GENOMIC DNA]</scope>
    <source>
        <strain evidence="17 18">ErCipseudotaxifoliae</strain>
    </source>
</reference>